<dbReference type="Pfam" id="PF11617">
    <property type="entry name" value="Cu-binding_MopE"/>
    <property type="match status" value="4"/>
</dbReference>
<dbReference type="Proteomes" id="UP000663090">
    <property type="component" value="Chromosome"/>
</dbReference>
<protein>
    <submittedName>
        <fullName evidence="1">Metal-binding motif-containing protein</fullName>
    </submittedName>
</protein>
<sequence length="769" mass="82296">MRHILLLALSLCVIACSKSEERANALVTIKYTPSFKTGCIVMTAQDESNPSNFATEELTLTEEIARKGPPVILGVVHRDGWGTRWKVTVVAHEQTCEGKAVDDAETFVDLSGKGRREGPSVELVTPDEDGDGYVAKEAGGTDCEDSGPNAAARSPAKREVCDDIDNDCAGGVDDGLPVKTLYVDGDGDGVGTGTAVLRCVPAKGYSERTGDCDDSKKDIHPDAQEVCDEVDNNCVAGVDEGFDKEWYLDRDGDGAVDGTTLKTQCQQPDGYKHRPPNLDFDCRDDQDFNTPGKDEVCDNWDNNCINGVDEGFTGKGESCTNQGCTGTKVCNQAGDGVACSALPPRKFYPDADGDQDGAPVAAVDVCEGQSIPQGHVENRHTDCDERDPTTFGGAPELCDAIDNNCTNGIADEPATCGGTLKQVTDHFVTSNSRDWKTVSMKTVSTTVGGYPVWIAGTGGKLAVKRAANLRFESFSYGDSATPAPPAGNVFHSNNCGNNDWTVSWVDSQGRVFLGGREGRIALHNGAEDHTCFPDATPPRVAGQPSLTITGIVGFEVGGQTQYLYLTDVGGRLIKWTLGPNPFSILHDPAVNTVRHYGLHSLREDFLLTVGGTVNSMQNRARSYNGATGGGTVTLHSVNSDDQANFAKAVWIGEENKACAVGDEGHVWSWSGGTNWTRVAVPAPDATSNFTNVVMRYDRANPQISGNEQCYMVDASTTGRLRRLTPFGWAKEPDLPNAAEVALYGLSMNPTGSEFWIVGDDGRVFHYPEP</sequence>
<gene>
    <name evidence="1" type="ORF">JY572_26105</name>
</gene>
<dbReference type="RefSeq" id="WP_206713590.1">
    <property type="nucleotide sequence ID" value="NZ_CP071091.1"/>
</dbReference>
<name>A0ABX7N386_9BACT</name>
<reference evidence="1 2" key="1">
    <citation type="submission" date="2021-02" db="EMBL/GenBank/DDBJ databases">
        <title>De Novo genome assembly of isolated myxobacteria.</title>
        <authorList>
            <person name="Stevens D.C."/>
        </authorList>
    </citation>
    <scope>NUCLEOTIDE SEQUENCE [LARGE SCALE GENOMIC DNA]</scope>
    <source>
        <strain evidence="1 2">SCHIC003</strain>
    </source>
</reference>
<evidence type="ECO:0000313" key="2">
    <source>
        <dbReference type="Proteomes" id="UP000663090"/>
    </source>
</evidence>
<dbReference type="EMBL" id="CP071091">
    <property type="protein sequence ID" value="QSQ11851.1"/>
    <property type="molecule type" value="Genomic_DNA"/>
</dbReference>
<proteinExistence type="predicted"/>
<accession>A0ABX7N386</accession>
<organism evidence="1 2">
    <name type="scientific">Myxococcus landrumensis</name>
    <dbReference type="NCBI Taxonomy" id="2813577"/>
    <lineage>
        <taxon>Bacteria</taxon>
        <taxon>Pseudomonadati</taxon>
        <taxon>Myxococcota</taxon>
        <taxon>Myxococcia</taxon>
        <taxon>Myxococcales</taxon>
        <taxon>Cystobacterineae</taxon>
        <taxon>Myxococcaceae</taxon>
        <taxon>Myxococcus</taxon>
    </lineage>
</organism>
<keyword evidence="2" id="KW-1185">Reference proteome</keyword>
<evidence type="ECO:0000313" key="1">
    <source>
        <dbReference type="EMBL" id="QSQ11851.1"/>
    </source>
</evidence>
<dbReference type="InterPro" id="IPR021655">
    <property type="entry name" value="Put_metal-bd"/>
</dbReference>